<gene>
    <name evidence="3" type="ORF">GSOID_T00009480001</name>
</gene>
<feature type="compositionally biased region" description="Low complexity" evidence="1">
    <location>
        <begin position="73"/>
        <end position="100"/>
    </location>
</feature>
<reference evidence="3" key="1">
    <citation type="journal article" date="2010" name="Science">
        <title>Plasticity of animal genome architecture unmasked by rapid evolution of a pelagic tunicate.</title>
        <authorList>
            <person name="Denoeud F."/>
            <person name="Henriet S."/>
            <person name="Mungpakdee S."/>
            <person name="Aury J.M."/>
            <person name="Da Silva C."/>
            <person name="Brinkmann H."/>
            <person name="Mikhaleva J."/>
            <person name="Olsen L.C."/>
            <person name="Jubin C."/>
            <person name="Canestro C."/>
            <person name="Bouquet J.M."/>
            <person name="Danks G."/>
            <person name="Poulain J."/>
            <person name="Campsteijn C."/>
            <person name="Adamski M."/>
            <person name="Cross I."/>
            <person name="Yadetie F."/>
            <person name="Muffato M."/>
            <person name="Louis A."/>
            <person name="Butcher S."/>
            <person name="Tsagkogeorga G."/>
            <person name="Konrad A."/>
            <person name="Singh S."/>
            <person name="Jensen M.F."/>
            <person name="Cong E.H."/>
            <person name="Eikeseth-Otteraa H."/>
            <person name="Noel B."/>
            <person name="Anthouard V."/>
            <person name="Porcel B.M."/>
            <person name="Kachouri-Lafond R."/>
            <person name="Nishino A."/>
            <person name="Ugolini M."/>
            <person name="Chourrout P."/>
            <person name="Nishida H."/>
            <person name="Aasland R."/>
            <person name="Huzurbazar S."/>
            <person name="Westhof E."/>
            <person name="Delsuc F."/>
            <person name="Lehrach H."/>
            <person name="Reinhardt R."/>
            <person name="Weissenbach J."/>
            <person name="Roy S.W."/>
            <person name="Artiguenave F."/>
            <person name="Postlethwait J.H."/>
            <person name="Manak J.R."/>
            <person name="Thompson E.M."/>
            <person name="Jaillon O."/>
            <person name="Du Pasquier L."/>
            <person name="Boudinot P."/>
            <person name="Liberles D.A."/>
            <person name="Volff J.N."/>
            <person name="Philippe H."/>
            <person name="Lenhard B."/>
            <person name="Roest Crollius H."/>
            <person name="Wincker P."/>
            <person name="Chourrout D."/>
        </authorList>
    </citation>
    <scope>NUCLEOTIDE SEQUENCE [LARGE SCALE GENOMIC DNA]</scope>
</reference>
<keyword evidence="4" id="KW-1185">Reference proteome</keyword>
<dbReference type="EMBL" id="FN653017">
    <property type="protein sequence ID" value="CBY21705.1"/>
    <property type="molecule type" value="Genomic_DNA"/>
</dbReference>
<keyword evidence="2" id="KW-0732">Signal</keyword>
<evidence type="ECO:0000256" key="2">
    <source>
        <dbReference type="SAM" id="SignalP"/>
    </source>
</evidence>
<protein>
    <submittedName>
        <fullName evidence="3">Uncharacterized protein</fullName>
    </submittedName>
</protein>
<feature type="region of interest" description="Disordered" evidence="1">
    <location>
        <begin position="63"/>
        <end position="100"/>
    </location>
</feature>
<dbReference type="Proteomes" id="UP000001307">
    <property type="component" value="Unassembled WGS sequence"/>
</dbReference>
<sequence>MIFSRLTFAALSATVVLAQDDDSSYDSYYSDDSSYGLSEYGDSYGSLIADDGGFDMDARAGFKKNKKKKRKPWTTTPAPTTTEEPTTTTFPTTTTVQLKS</sequence>
<dbReference type="InParanoid" id="E4WV23"/>
<accession>E4WV23</accession>
<feature type="signal peptide" evidence="2">
    <location>
        <begin position="1"/>
        <end position="18"/>
    </location>
</feature>
<name>E4WV23_OIKDI</name>
<evidence type="ECO:0000256" key="1">
    <source>
        <dbReference type="SAM" id="MobiDB-lite"/>
    </source>
</evidence>
<feature type="compositionally biased region" description="Basic residues" evidence="1">
    <location>
        <begin position="63"/>
        <end position="72"/>
    </location>
</feature>
<dbReference type="AlphaFoldDB" id="E4WV23"/>
<organism evidence="3">
    <name type="scientific">Oikopleura dioica</name>
    <name type="common">Tunicate</name>
    <dbReference type="NCBI Taxonomy" id="34765"/>
    <lineage>
        <taxon>Eukaryota</taxon>
        <taxon>Metazoa</taxon>
        <taxon>Chordata</taxon>
        <taxon>Tunicata</taxon>
        <taxon>Appendicularia</taxon>
        <taxon>Copelata</taxon>
        <taxon>Oikopleuridae</taxon>
        <taxon>Oikopleura</taxon>
    </lineage>
</organism>
<proteinExistence type="predicted"/>
<evidence type="ECO:0000313" key="3">
    <source>
        <dbReference type="EMBL" id="CBY21705.1"/>
    </source>
</evidence>
<evidence type="ECO:0000313" key="4">
    <source>
        <dbReference type="Proteomes" id="UP000001307"/>
    </source>
</evidence>
<feature type="chain" id="PRO_5003192021" evidence="2">
    <location>
        <begin position="19"/>
        <end position="100"/>
    </location>
</feature>